<feature type="transmembrane region" description="Helical" evidence="8">
    <location>
        <begin position="230"/>
        <end position="257"/>
    </location>
</feature>
<evidence type="ECO:0000256" key="5">
    <source>
        <dbReference type="ARBA" id="ARBA00022692"/>
    </source>
</evidence>
<feature type="transmembrane region" description="Helical" evidence="8">
    <location>
        <begin position="147"/>
        <end position="166"/>
    </location>
</feature>
<keyword evidence="5 8" id="KW-0812">Transmembrane</keyword>
<proteinExistence type="predicted"/>
<dbReference type="AlphaFoldDB" id="A0A1F5ZV01"/>
<dbReference type="Proteomes" id="UP000176923">
    <property type="component" value="Unassembled WGS sequence"/>
</dbReference>
<comment type="subcellular location">
    <subcellularLocation>
        <location evidence="1">Cell membrane</location>
        <topology evidence="1">Multi-pass membrane protein</topology>
    </subcellularLocation>
</comment>
<feature type="transmembrane region" description="Helical" evidence="8">
    <location>
        <begin position="446"/>
        <end position="472"/>
    </location>
</feature>
<evidence type="ECO:0000256" key="2">
    <source>
        <dbReference type="ARBA" id="ARBA00022475"/>
    </source>
</evidence>
<keyword evidence="4" id="KW-0808">Transferase</keyword>
<feature type="transmembrane region" description="Helical" evidence="8">
    <location>
        <begin position="415"/>
        <end position="434"/>
    </location>
</feature>
<evidence type="ECO:0008006" key="11">
    <source>
        <dbReference type="Google" id="ProtNLM"/>
    </source>
</evidence>
<evidence type="ECO:0000256" key="1">
    <source>
        <dbReference type="ARBA" id="ARBA00004651"/>
    </source>
</evidence>
<sequence length="528" mass="61691">MRNAGTIFFFTAFLNAFIWVCLVPIFHTPDEQSHFGQVAFVAEKGRNSEGEELDLSKEIYTSEVLLGTHRDNSGNNRFTFHPEYRIPYSDSLIGYHEASISAVNTHKDKSTFVRIEASRYPILYYIPGSLIYRLFYTSDIFTRVLTVRIWSLLLFMMFIAVSYKLGRLLFPKRHLEQFIFPILVGFQPMLIFANVGVNSDALGNLLFTIFIYWIVHIIKNSFTVGNTANLFITLLLCIYSKPQFIITIPITVILILAIAIRDLKTEKKWLYISLFGVFGVVLLYIFYRIGFGSFVLIQTIINHLNLQSLLKYTREYTLSHTYTEVLPWYFGIYKWLGVTYPRGIHRIINRILILAIVGLGLSLFKLIRNRSQVNRHIQSIIFLIGIAWIFYAGISVFDWLSWYQSGFQLGIQGRYYFPVVTILTYLFLKGWNSLIPEKFKKVKEGFIKLIAVLTVIFSIYGLYTLLSSYYDILPVSRFLVEASQYKPWFTKGYFLIFYLTMYVLCMMLLIYLIIRFKSDKKNHESIIR</sequence>
<reference evidence="9 10" key="1">
    <citation type="journal article" date="2016" name="Nat. Commun.">
        <title>Thousands of microbial genomes shed light on interconnected biogeochemical processes in an aquifer system.</title>
        <authorList>
            <person name="Anantharaman K."/>
            <person name="Brown C.T."/>
            <person name="Hug L.A."/>
            <person name="Sharon I."/>
            <person name="Castelle C.J."/>
            <person name="Probst A.J."/>
            <person name="Thomas B.C."/>
            <person name="Singh A."/>
            <person name="Wilkins M.J."/>
            <person name="Karaoz U."/>
            <person name="Brodie E.L."/>
            <person name="Williams K.H."/>
            <person name="Hubbard S.S."/>
            <person name="Banfield J.F."/>
        </authorList>
    </citation>
    <scope>NUCLEOTIDE SEQUENCE [LARGE SCALE GENOMIC DNA]</scope>
</reference>
<protein>
    <recommendedName>
        <fullName evidence="11">Glycosyltransferase RgtA/B/C/D-like domain-containing protein</fullName>
    </recommendedName>
</protein>
<feature type="transmembrane region" description="Helical" evidence="8">
    <location>
        <begin position="379"/>
        <end position="403"/>
    </location>
</feature>
<evidence type="ECO:0000256" key="3">
    <source>
        <dbReference type="ARBA" id="ARBA00022676"/>
    </source>
</evidence>
<gene>
    <name evidence="9" type="ORF">A3D77_02470</name>
</gene>
<feature type="transmembrane region" description="Helical" evidence="8">
    <location>
        <begin position="269"/>
        <end position="287"/>
    </location>
</feature>
<evidence type="ECO:0000256" key="7">
    <source>
        <dbReference type="ARBA" id="ARBA00023136"/>
    </source>
</evidence>
<evidence type="ECO:0000256" key="6">
    <source>
        <dbReference type="ARBA" id="ARBA00022989"/>
    </source>
</evidence>
<dbReference type="PANTHER" id="PTHR33908">
    <property type="entry name" value="MANNOSYLTRANSFERASE YKCB-RELATED"/>
    <property type="match status" value="1"/>
</dbReference>
<feature type="transmembrane region" description="Helical" evidence="8">
    <location>
        <begin position="202"/>
        <end position="218"/>
    </location>
</feature>
<keyword evidence="2" id="KW-1003">Cell membrane</keyword>
<dbReference type="GO" id="GO:0005886">
    <property type="term" value="C:plasma membrane"/>
    <property type="evidence" value="ECO:0007669"/>
    <property type="project" value="UniProtKB-SubCell"/>
</dbReference>
<evidence type="ECO:0000313" key="10">
    <source>
        <dbReference type="Proteomes" id="UP000176923"/>
    </source>
</evidence>
<feature type="transmembrane region" description="Helical" evidence="8">
    <location>
        <begin position="7"/>
        <end position="26"/>
    </location>
</feature>
<name>A0A1F5ZV01_9BACT</name>
<dbReference type="PANTHER" id="PTHR33908:SF11">
    <property type="entry name" value="MEMBRANE PROTEIN"/>
    <property type="match status" value="1"/>
</dbReference>
<dbReference type="GO" id="GO:0016763">
    <property type="term" value="F:pentosyltransferase activity"/>
    <property type="evidence" value="ECO:0007669"/>
    <property type="project" value="TreeGrafter"/>
</dbReference>
<feature type="transmembrane region" description="Helical" evidence="8">
    <location>
        <begin position="347"/>
        <end position="367"/>
    </location>
</feature>
<dbReference type="STRING" id="1798382.A3D77_02470"/>
<evidence type="ECO:0000256" key="8">
    <source>
        <dbReference type="SAM" id="Phobius"/>
    </source>
</evidence>
<keyword evidence="3" id="KW-0328">Glycosyltransferase</keyword>
<dbReference type="InterPro" id="IPR050297">
    <property type="entry name" value="LipidA_mod_glycosyltrf_83"/>
</dbReference>
<feature type="transmembrane region" description="Helical" evidence="8">
    <location>
        <begin position="117"/>
        <end position="135"/>
    </location>
</feature>
<organism evidence="9 10">
    <name type="scientific">Candidatus Gottesmanbacteria bacterium RIFCSPHIGHO2_02_FULL_39_11</name>
    <dbReference type="NCBI Taxonomy" id="1798382"/>
    <lineage>
        <taxon>Bacteria</taxon>
        <taxon>Candidatus Gottesmaniibacteriota</taxon>
    </lineage>
</organism>
<dbReference type="EMBL" id="MFJL01000014">
    <property type="protein sequence ID" value="OGG16299.1"/>
    <property type="molecule type" value="Genomic_DNA"/>
</dbReference>
<keyword evidence="6 8" id="KW-1133">Transmembrane helix</keyword>
<keyword evidence="7 8" id="KW-0472">Membrane</keyword>
<feature type="transmembrane region" description="Helical" evidence="8">
    <location>
        <begin position="178"/>
        <end position="195"/>
    </location>
</feature>
<feature type="transmembrane region" description="Helical" evidence="8">
    <location>
        <begin position="492"/>
        <end position="514"/>
    </location>
</feature>
<comment type="caution">
    <text evidence="9">The sequence shown here is derived from an EMBL/GenBank/DDBJ whole genome shotgun (WGS) entry which is preliminary data.</text>
</comment>
<evidence type="ECO:0000256" key="4">
    <source>
        <dbReference type="ARBA" id="ARBA00022679"/>
    </source>
</evidence>
<evidence type="ECO:0000313" key="9">
    <source>
        <dbReference type="EMBL" id="OGG16299.1"/>
    </source>
</evidence>
<accession>A0A1F5ZV01</accession>
<dbReference type="GO" id="GO:0009103">
    <property type="term" value="P:lipopolysaccharide biosynthetic process"/>
    <property type="evidence" value="ECO:0007669"/>
    <property type="project" value="UniProtKB-ARBA"/>
</dbReference>